<sequence length="304" mass="33385">MAAPSPSGRNIVASQARSATNSELLSARDASTTKQSRNTKHLRLPECRSPGHFALLTPVAATALSWRFDGHGCLVQAEKTSLPGTPYPWETSHVPSSPGTGFAMPLLPDLDSDEIKESLPDEENVRRLPISKADISSPTLLSSSFSRSLVDLPSGASLKNGMEPYQSLGCRQTAEGTFQRSPAFKRQESWPLSSNRVNTPPSQGLAHNLQEKSRFVGLGKLFKWAPKSTVPEMQRTDHGTLAPDNTDTSMLGQTKYTLKNSDTSSSDGRSVLHLWKGVRCRRRVRKPKTYIDDIRERRHSPVPA</sequence>
<evidence type="ECO:0000313" key="2">
    <source>
        <dbReference type="EMBL" id="CAK3979975.1"/>
    </source>
</evidence>
<feature type="region of interest" description="Disordered" evidence="1">
    <location>
        <begin position="1"/>
        <end position="41"/>
    </location>
</feature>
<dbReference type="EMBL" id="CAVMBE010000018">
    <property type="protein sequence ID" value="CAK3979975.1"/>
    <property type="molecule type" value="Genomic_DNA"/>
</dbReference>
<reference evidence="2" key="1">
    <citation type="submission" date="2023-11" db="EMBL/GenBank/DDBJ databases">
        <authorList>
            <person name="Alioto T."/>
            <person name="Alioto T."/>
            <person name="Gomez Garrido J."/>
        </authorList>
    </citation>
    <scope>NUCLEOTIDE SEQUENCE</scope>
</reference>
<organism evidence="2 3">
    <name type="scientific">Lecanosticta acicola</name>
    <dbReference type="NCBI Taxonomy" id="111012"/>
    <lineage>
        <taxon>Eukaryota</taxon>
        <taxon>Fungi</taxon>
        <taxon>Dikarya</taxon>
        <taxon>Ascomycota</taxon>
        <taxon>Pezizomycotina</taxon>
        <taxon>Dothideomycetes</taxon>
        <taxon>Dothideomycetidae</taxon>
        <taxon>Mycosphaerellales</taxon>
        <taxon>Mycosphaerellaceae</taxon>
        <taxon>Lecanosticta</taxon>
    </lineage>
</organism>
<protein>
    <submittedName>
        <fullName evidence="2">Uncharacterized protein</fullName>
    </submittedName>
</protein>
<evidence type="ECO:0000256" key="1">
    <source>
        <dbReference type="SAM" id="MobiDB-lite"/>
    </source>
</evidence>
<name>A0AAI8YXE5_9PEZI</name>
<accession>A0AAI8YXE5</accession>
<comment type="caution">
    <text evidence="2">The sequence shown here is derived from an EMBL/GenBank/DDBJ whole genome shotgun (WGS) entry which is preliminary data.</text>
</comment>
<gene>
    <name evidence="2" type="ORF">LECACI_7A003751</name>
</gene>
<dbReference type="Proteomes" id="UP001296104">
    <property type="component" value="Unassembled WGS sequence"/>
</dbReference>
<evidence type="ECO:0000313" key="3">
    <source>
        <dbReference type="Proteomes" id="UP001296104"/>
    </source>
</evidence>
<dbReference type="AlphaFoldDB" id="A0AAI8YXE5"/>
<proteinExistence type="predicted"/>
<keyword evidence="3" id="KW-1185">Reference proteome</keyword>
<feature type="region of interest" description="Disordered" evidence="1">
    <location>
        <begin position="180"/>
        <end position="204"/>
    </location>
</feature>
<feature type="compositionally biased region" description="Polar residues" evidence="1">
    <location>
        <begin position="190"/>
        <end position="202"/>
    </location>
</feature>
<feature type="compositionally biased region" description="Polar residues" evidence="1">
    <location>
        <begin position="12"/>
        <end position="36"/>
    </location>
</feature>